<feature type="domain" description="Polymerase A arginine-rich C-terminal" evidence="11">
    <location>
        <begin position="297"/>
        <end position="408"/>
    </location>
</feature>
<dbReference type="GO" id="GO:0006397">
    <property type="term" value="P:mRNA processing"/>
    <property type="evidence" value="ECO:0007669"/>
    <property type="project" value="UniProtKB-KW"/>
</dbReference>
<dbReference type="InterPro" id="IPR002646">
    <property type="entry name" value="PolA_pol_head_dom"/>
</dbReference>
<feature type="domain" description="Poly A polymerase head" evidence="10">
    <location>
        <begin position="34"/>
        <end position="159"/>
    </location>
</feature>
<dbReference type="GO" id="GO:0043633">
    <property type="term" value="P:polyadenylation-dependent RNA catabolic process"/>
    <property type="evidence" value="ECO:0007669"/>
    <property type="project" value="InterPro"/>
</dbReference>
<feature type="active site" evidence="7">
    <location>
        <position position="128"/>
    </location>
</feature>
<keyword evidence="3 7" id="KW-0547">Nucleotide-binding</keyword>
<keyword evidence="5 7" id="KW-0694">RNA-binding</keyword>
<dbReference type="CDD" id="cd05398">
    <property type="entry name" value="NT_ClassII-CCAase"/>
    <property type="match status" value="1"/>
</dbReference>
<dbReference type="InterPro" id="IPR025866">
    <property type="entry name" value="PolyA_pol_arg_C_dom"/>
</dbReference>
<keyword evidence="4 7" id="KW-0067">ATP-binding</keyword>
<accession>A0A430GGR6</accession>
<feature type="active site" evidence="7">
    <location>
        <position position="54"/>
    </location>
</feature>
<evidence type="ECO:0000256" key="9">
    <source>
        <dbReference type="SAM" id="MobiDB-lite"/>
    </source>
</evidence>
<dbReference type="Gene3D" id="3.30.460.10">
    <property type="entry name" value="Beta Polymerase, domain 2"/>
    <property type="match status" value="1"/>
</dbReference>
<dbReference type="Pfam" id="PF01743">
    <property type="entry name" value="PolyA_pol"/>
    <property type="match status" value="1"/>
</dbReference>
<comment type="similarity">
    <text evidence="7 8">Belongs to the tRNA nucleotidyltransferase/poly(A) polymerase family.</text>
</comment>
<evidence type="ECO:0000313" key="14">
    <source>
        <dbReference type="Proteomes" id="UP000644140"/>
    </source>
</evidence>
<evidence type="ECO:0000256" key="4">
    <source>
        <dbReference type="ARBA" id="ARBA00022840"/>
    </source>
</evidence>
<keyword evidence="2 7" id="KW-0808">Transferase</keyword>
<keyword evidence="13" id="KW-0548">Nucleotidyltransferase</keyword>
<keyword evidence="6 7" id="KW-0804">Transcription</keyword>
<dbReference type="Pfam" id="PF12627">
    <property type="entry name" value="PolyA_pol_RNAbd"/>
    <property type="match status" value="1"/>
</dbReference>
<proteinExistence type="inferred from homology"/>
<protein>
    <recommendedName>
        <fullName evidence="7">Poly(A) polymerase I</fullName>
        <shortName evidence="7">PAP I</shortName>
        <ecNumber evidence="7">2.7.7.19</ecNumber>
    </recommendedName>
</protein>
<comment type="function">
    <text evidence="7">Adds poly(A) tail to the 3' end of many RNAs, which usually targets these RNAs for decay. Plays a significant role in the global control of gene expression, through influencing the rate of transcript degradation, and in the general RNA quality control.</text>
</comment>
<evidence type="ECO:0000256" key="8">
    <source>
        <dbReference type="RuleBase" id="RU003953"/>
    </source>
</evidence>
<evidence type="ECO:0000259" key="12">
    <source>
        <dbReference type="Pfam" id="PF12627"/>
    </source>
</evidence>
<organism evidence="13 14">
    <name type="scientific">Acinetobacter bereziniae</name>
    <name type="common">Acinetobacter genomosp. 10</name>
    <dbReference type="NCBI Taxonomy" id="106648"/>
    <lineage>
        <taxon>Bacteria</taxon>
        <taxon>Pseudomonadati</taxon>
        <taxon>Pseudomonadota</taxon>
        <taxon>Gammaproteobacteria</taxon>
        <taxon>Moraxellales</taxon>
        <taxon>Moraxellaceae</taxon>
        <taxon>Acinetobacter</taxon>
    </lineage>
</organism>
<evidence type="ECO:0000313" key="13">
    <source>
        <dbReference type="EMBL" id="UUN97338.1"/>
    </source>
</evidence>
<evidence type="ECO:0000256" key="5">
    <source>
        <dbReference type="ARBA" id="ARBA00022884"/>
    </source>
</evidence>
<evidence type="ECO:0000259" key="10">
    <source>
        <dbReference type="Pfam" id="PF01743"/>
    </source>
</evidence>
<evidence type="ECO:0000256" key="6">
    <source>
        <dbReference type="ARBA" id="ARBA00023163"/>
    </source>
</evidence>
<dbReference type="KEGG" id="aber:BSR55_02990"/>
<feature type="active site" evidence="7">
    <location>
        <position position="52"/>
    </location>
</feature>
<dbReference type="GO" id="GO:0005524">
    <property type="term" value="F:ATP binding"/>
    <property type="evidence" value="ECO:0007669"/>
    <property type="project" value="UniProtKB-UniRule"/>
</dbReference>
<reference evidence="13" key="1">
    <citation type="submission" date="2022-02" db="EMBL/GenBank/DDBJ databases">
        <title>Characterization of Tn125 harboring carbapenem-resistant Acinetobacter bereziniae clinical isolates.</title>
        <authorList>
            <person name="Wong N.-K."/>
            <person name="Pan Q."/>
        </authorList>
    </citation>
    <scope>NUCLEOTIDE SEQUENCE</scope>
    <source>
        <strain evidence="13">GD03393</strain>
    </source>
</reference>
<dbReference type="Pfam" id="PF12626">
    <property type="entry name" value="PolyA_pol_arg_C"/>
    <property type="match status" value="1"/>
</dbReference>
<evidence type="ECO:0000256" key="1">
    <source>
        <dbReference type="ARBA" id="ARBA00022664"/>
    </source>
</evidence>
<evidence type="ECO:0000256" key="7">
    <source>
        <dbReference type="HAMAP-Rule" id="MF_00957"/>
    </source>
</evidence>
<dbReference type="Gene3D" id="1.10.3090.10">
    <property type="entry name" value="cca-adding enzyme, domain 2"/>
    <property type="match status" value="1"/>
</dbReference>
<feature type="region of interest" description="Disordered" evidence="9">
    <location>
        <begin position="396"/>
        <end position="496"/>
    </location>
</feature>
<dbReference type="Proteomes" id="UP000644140">
    <property type="component" value="Chromosome"/>
</dbReference>
<dbReference type="PANTHER" id="PTHR43051:SF1">
    <property type="entry name" value="POLYNUCLEOTIDE ADENYLYLTRANSFERASE FAMILY PROTEIN"/>
    <property type="match status" value="1"/>
</dbReference>
<dbReference type="GeneID" id="69460975"/>
<dbReference type="GO" id="GO:0003723">
    <property type="term" value="F:RNA binding"/>
    <property type="evidence" value="ECO:0007669"/>
    <property type="project" value="UniProtKB-UniRule"/>
</dbReference>
<name>A0A430GGR6_ACIBZ</name>
<feature type="domain" description="tRNA nucleotidyltransferase/poly(A) polymerase RNA and SrmB- binding" evidence="12">
    <location>
        <begin position="186"/>
        <end position="250"/>
    </location>
</feature>
<sequence length="496" mass="56587">MQTLRASKCGLSTAQLPSSILDVIDSLTKAGYEAYIVGGGVRDLMLGLNPKDFDAVTNATPSQVKEVFGRRCRIIGRRFELAHVYSGRELIEVATFRAPPKKAITSAQGMILRDNNWGTIEQDFARRDFSINAMYYQPRKGEVLDFCNAIDDIKTKTLRLLGDPTLRFEEDPVRMLRTLRFAAKLNFSIDPKILKIFTQEMTQLLRDVSPHRLYDESQKLFTMGHLHRVMPMLIEFGIWKQLFADISPEITQFMERAAKNTDQRIQIGKTINPAFFYAVLLWNNFLARCDFYQAKGVVAAEARAQAGLDVLKRQATRTIIPRFAETFIREVWEMQTRLLNPKPQQIEALSGHARFRAGFDFLLLREKSGDSTTNGMGAWWEAYQTMSSDEKERAISSYNRQRAKSRKKLAESPVVEEVKTVSTEIEPLVKEQESRSRRSRQKANASHTPSAASHDFKSRNDSRAAVNKGEITADHPITKRRRVQRDLSKVIFGPTQ</sequence>
<feature type="compositionally biased region" description="Basic and acidic residues" evidence="9">
    <location>
        <begin position="427"/>
        <end position="436"/>
    </location>
</feature>
<dbReference type="NCBIfam" id="TIGR01942">
    <property type="entry name" value="pcnB"/>
    <property type="match status" value="1"/>
</dbReference>
<dbReference type="PANTHER" id="PTHR43051">
    <property type="entry name" value="POLYNUCLEOTIDE ADENYLYLTRANSFERASE FAMILY PROTEIN"/>
    <property type="match status" value="1"/>
</dbReference>
<dbReference type="HAMAP" id="MF_00957">
    <property type="entry name" value="PolyA_pol"/>
    <property type="match status" value="1"/>
</dbReference>
<dbReference type="EC" id="2.7.7.19" evidence="7"/>
<keyword evidence="1 7" id="KW-0507">mRNA processing</keyword>
<dbReference type="RefSeq" id="WP_004824981.1">
    <property type="nucleotide sequence ID" value="NZ_BBLJ01000022.1"/>
</dbReference>
<dbReference type="InterPro" id="IPR043519">
    <property type="entry name" value="NT_sf"/>
</dbReference>
<dbReference type="InterPro" id="IPR052191">
    <property type="entry name" value="tRNA_ntf/polyA_polymerase_I"/>
</dbReference>
<evidence type="ECO:0000256" key="2">
    <source>
        <dbReference type="ARBA" id="ARBA00022679"/>
    </source>
</evidence>
<evidence type="ECO:0000259" key="11">
    <source>
        <dbReference type="Pfam" id="PF12626"/>
    </source>
</evidence>
<dbReference type="InterPro" id="IPR032828">
    <property type="entry name" value="PolyA_RNA-bd"/>
</dbReference>
<feature type="compositionally biased region" description="Polar residues" evidence="9">
    <location>
        <begin position="442"/>
        <end position="451"/>
    </location>
</feature>
<comment type="catalytic activity">
    <reaction evidence="7">
        <text>RNA(n) + ATP = RNA(n)-3'-adenine ribonucleotide + diphosphate</text>
        <dbReference type="Rhea" id="RHEA:11332"/>
        <dbReference type="Rhea" id="RHEA-COMP:14527"/>
        <dbReference type="Rhea" id="RHEA-COMP:17347"/>
        <dbReference type="ChEBI" id="CHEBI:30616"/>
        <dbReference type="ChEBI" id="CHEBI:33019"/>
        <dbReference type="ChEBI" id="CHEBI:140395"/>
        <dbReference type="ChEBI" id="CHEBI:173115"/>
        <dbReference type="EC" id="2.7.7.19"/>
    </reaction>
</comment>
<dbReference type="SUPFAM" id="SSF81301">
    <property type="entry name" value="Nucleotidyltransferase"/>
    <property type="match status" value="1"/>
</dbReference>
<gene>
    <name evidence="7 13" type="primary">pcnB</name>
    <name evidence="13" type="ORF">I9054_018700</name>
</gene>
<dbReference type="InterPro" id="IPR010206">
    <property type="entry name" value="PolA_pol_I"/>
</dbReference>
<dbReference type="GO" id="GO:1990817">
    <property type="term" value="F:poly(A) RNA polymerase activity"/>
    <property type="evidence" value="ECO:0007669"/>
    <property type="project" value="UniProtKB-UniRule"/>
</dbReference>
<evidence type="ECO:0000256" key="3">
    <source>
        <dbReference type="ARBA" id="ARBA00022741"/>
    </source>
</evidence>
<dbReference type="EMBL" id="CP092085">
    <property type="protein sequence ID" value="UUN97338.1"/>
    <property type="molecule type" value="Genomic_DNA"/>
</dbReference>
<dbReference type="SUPFAM" id="SSF81891">
    <property type="entry name" value="Poly A polymerase C-terminal region-like"/>
    <property type="match status" value="1"/>
</dbReference>
<dbReference type="AlphaFoldDB" id="A0A430GGR6"/>